<evidence type="ECO:0000259" key="2">
    <source>
        <dbReference type="Pfam" id="PF24494"/>
    </source>
</evidence>
<feature type="domain" description="DUF7587" evidence="2">
    <location>
        <begin position="136"/>
        <end position="238"/>
    </location>
</feature>
<gene>
    <name evidence="3" type="ORF">N8I77_011184</name>
</gene>
<comment type="caution">
    <text evidence="3">The sequence shown here is derived from an EMBL/GenBank/DDBJ whole genome shotgun (WGS) entry which is preliminary data.</text>
</comment>
<proteinExistence type="predicted"/>
<name>A0AAD9S682_PHOAM</name>
<organism evidence="3 4">
    <name type="scientific">Phomopsis amygdali</name>
    <name type="common">Fusicoccum amygdali</name>
    <dbReference type="NCBI Taxonomy" id="1214568"/>
    <lineage>
        <taxon>Eukaryota</taxon>
        <taxon>Fungi</taxon>
        <taxon>Dikarya</taxon>
        <taxon>Ascomycota</taxon>
        <taxon>Pezizomycotina</taxon>
        <taxon>Sordariomycetes</taxon>
        <taxon>Sordariomycetidae</taxon>
        <taxon>Diaporthales</taxon>
        <taxon>Diaporthaceae</taxon>
        <taxon>Diaporthe</taxon>
    </lineage>
</organism>
<dbReference type="Pfam" id="PF24494">
    <property type="entry name" value="DUF7587"/>
    <property type="match status" value="1"/>
</dbReference>
<accession>A0AAD9S682</accession>
<reference evidence="3" key="1">
    <citation type="submission" date="2023-06" db="EMBL/GenBank/DDBJ databases">
        <authorList>
            <person name="Noh H."/>
        </authorList>
    </citation>
    <scope>NUCLEOTIDE SEQUENCE</scope>
    <source>
        <strain evidence="3">DUCC20226</strain>
    </source>
</reference>
<protein>
    <recommendedName>
        <fullName evidence="2">DUF7587 domain-containing protein</fullName>
    </recommendedName>
</protein>
<dbReference type="EMBL" id="JAUJFL010000007">
    <property type="protein sequence ID" value="KAK2599430.1"/>
    <property type="molecule type" value="Genomic_DNA"/>
</dbReference>
<feature type="compositionally biased region" description="Basic and acidic residues" evidence="1">
    <location>
        <begin position="249"/>
        <end position="260"/>
    </location>
</feature>
<evidence type="ECO:0000313" key="3">
    <source>
        <dbReference type="EMBL" id="KAK2599430.1"/>
    </source>
</evidence>
<sequence length="282" mass="32175">MDKSTGHDGETKGDGVTFVAVFGQKPCAIQENTSSNGWLVNTKQSEKKKGANAFKIILKPEHLKRLQKWKSTIISSTYLDTDSGKLKQLKEGKPLLTLFHPIRACVGKRRPKVLYRAVHDCHPGNGLYSRGFGIAKNDPMSFMEHFFRHLKWKRRDPSPFMSTTSHLSKAVNVARWYERNGFSGIEVLVIKIDKEWREQSKVWKVNDILATLGHSAMRKASAFEHEYLIEEYIPASCVSRLQWEKVKGDIRSQENKGEPGKKRKRSLFESNGREGESELGNE</sequence>
<feature type="region of interest" description="Disordered" evidence="1">
    <location>
        <begin position="249"/>
        <end position="282"/>
    </location>
</feature>
<evidence type="ECO:0000256" key="1">
    <source>
        <dbReference type="SAM" id="MobiDB-lite"/>
    </source>
</evidence>
<dbReference type="InterPro" id="IPR056009">
    <property type="entry name" value="DUF7587"/>
</dbReference>
<dbReference type="AlphaFoldDB" id="A0AAD9S682"/>
<dbReference type="SUPFAM" id="SSF56399">
    <property type="entry name" value="ADP-ribosylation"/>
    <property type="match status" value="1"/>
</dbReference>
<dbReference type="Proteomes" id="UP001265746">
    <property type="component" value="Unassembled WGS sequence"/>
</dbReference>
<evidence type="ECO:0000313" key="4">
    <source>
        <dbReference type="Proteomes" id="UP001265746"/>
    </source>
</evidence>
<keyword evidence="4" id="KW-1185">Reference proteome</keyword>